<dbReference type="PANTHER" id="PTHR13355:SF11">
    <property type="entry name" value="GLUCOSAMINE 6-PHOSPHATE N-ACETYLTRANSFERASE"/>
    <property type="match status" value="1"/>
</dbReference>
<dbReference type="InterPro" id="IPR039143">
    <property type="entry name" value="GNPNAT1-like"/>
</dbReference>
<dbReference type="SUPFAM" id="SSF55729">
    <property type="entry name" value="Acyl-CoA N-acyltransferases (Nat)"/>
    <property type="match status" value="1"/>
</dbReference>
<dbReference type="Pfam" id="PF13673">
    <property type="entry name" value="Acetyltransf_10"/>
    <property type="match status" value="1"/>
</dbReference>
<protein>
    <submittedName>
        <fullName evidence="2">Putative GNAT family N-acyltransferase</fullName>
    </submittedName>
</protein>
<sequence length="150" mass="17599">MLKGEYRYGTDNLSEAFNIRKTVFGKEFNFLEEELFDDFELDSIHVLIYYKDIAIGTGRLYYSGESYKIGRIAVLKEYRKNGIGEFLVNMLIDKALLLGADEVIVHSQERAVDFYKKLGFHTIDNIPFKEFNIPHIKMIYYKKNNNKCKS</sequence>
<reference evidence="2 3" key="1">
    <citation type="submission" date="2019-03" db="EMBL/GenBank/DDBJ databases">
        <title>Genomic Encyclopedia of Type Strains, Phase IV (KMG-IV): sequencing the most valuable type-strain genomes for metagenomic binning, comparative biology and taxonomic classification.</title>
        <authorList>
            <person name="Goeker M."/>
        </authorList>
    </citation>
    <scope>NUCLEOTIDE SEQUENCE [LARGE SCALE GENOMIC DNA]</scope>
    <source>
        <strain evidence="2 3">DSM 24629</strain>
    </source>
</reference>
<dbReference type="PROSITE" id="PS51186">
    <property type="entry name" value="GNAT"/>
    <property type="match status" value="1"/>
</dbReference>
<dbReference type="AlphaFoldDB" id="A0A4R3MGK6"/>
<keyword evidence="3" id="KW-1185">Reference proteome</keyword>
<dbReference type="Proteomes" id="UP000294902">
    <property type="component" value="Unassembled WGS sequence"/>
</dbReference>
<evidence type="ECO:0000313" key="2">
    <source>
        <dbReference type="EMBL" id="TCT12250.1"/>
    </source>
</evidence>
<evidence type="ECO:0000259" key="1">
    <source>
        <dbReference type="PROSITE" id="PS51186"/>
    </source>
</evidence>
<comment type="caution">
    <text evidence="2">The sequence shown here is derived from an EMBL/GenBank/DDBJ whole genome shotgun (WGS) entry which is preliminary data.</text>
</comment>
<dbReference type="PANTHER" id="PTHR13355">
    <property type="entry name" value="GLUCOSAMINE 6-PHOSPHATE N-ACETYLTRANSFERASE"/>
    <property type="match status" value="1"/>
</dbReference>
<dbReference type="CDD" id="cd04301">
    <property type="entry name" value="NAT_SF"/>
    <property type="match status" value="1"/>
</dbReference>
<keyword evidence="2" id="KW-0808">Transferase</keyword>
<dbReference type="Gene3D" id="3.40.630.30">
    <property type="match status" value="1"/>
</dbReference>
<dbReference type="RefSeq" id="WP_132253776.1">
    <property type="nucleotide sequence ID" value="NZ_SMAL01000012.1"/>
</dbReference>
<feature type="domain" description="N-acetyltransferase" evidence="1">
    <location>
        <begin position="4"/>
        <end position="143"/>
    </location>
</feature>
<gene>
    <name evidence="2" type="ORF">EDC18_11221</name>
</gene>
<evidence type="ECO:0000313" key="3">
    <source>
        <dbReference type="Proteomes" id="UP000294902"/>
    </source>
</evidence>
<name>A0A4R3MGK6_9FIRM</name>
<organism evidence="2 3">
    <name type="scientific">Natranaerovirga pectinivora</name>
    <dbReference type="NCBI Taxonomy" id="682400"/>
    <lineage>
        <taxon>Bacteria</taxon>
        <taxon>Bacillati</taxon>
        <taxon>Bacillota</taxon>
        <taxon>Clostridia</taxon>
        <taxon>Lachnospirales</taxon>
        <taxon>Natranaerovirgaceae</taxon>
        <taxon>Natranaerovirga</taxon>
    </lineage>
</organism>
<dbReference type="InterPro" id="IPR000182">
    <property type="entry name" value="GNAT_dom"/>
</dbReference>
<accession>A0A4R3MGK6</accession>
<dbReference type="OrthoDB" id="9796171at2"/>
<dbReference type="GO" id="GO:0004343">
    <property type="term" value="F:glucosamine 6-phosphate N-acetyltransferase activity"/>
    <property type="evidence" value="ECO:0007669"/>
    <property type="project" value="TreeGrafter"/>
</dbReference>
<proteinExistence type="predicted"/>
<keyword evidence="2" id="KW-0012">Acyltransferase</keyword>
<dbReference type="EMBL" id="SMAL01000012">
    <property type="protein sequence ID" value="TCT12250.1"/>
    <property type="molecule type" value="Genomic_DNA"/>
</dbReference>
<dbReference type="InterPro" id="IPR016181">
    <property type="entry name" value="Acyl_CoA_acyltransferase"/>
</dbReference>